<evidence type="ECO:0000259" key="2">
    <source>
        <dbReference type="Pfam" id="PF23304"/>
    </source>
</evidence>
<dbReference type="Pfam" id="PF23304">
    <property type="entry name" value="GAE_BBS1"/>
    <property type="match status" value="1"/>
</dbReference>
<protein>
    <submittedName>
        <fullName evidence="4">Bardet-Biedl syndrome 1 protein</fullName>
    </submittedName>
</protein>
<reference evidence="4" key="1">
    <citation type="submission" date="2025-08" db="UniProtKB">
        <authorList>
            <consortium name="RefSeq"/>
        </authorList>
    </citation>
    <scope>IDENTIFICATION</scope>
    <source>
        <tissue evidence="4">Whole Larva</tissue>
    </source>
</reference>
<dbReference type="InterPro" id="IPR028784">
    <property type="entry name" value="BBS1"/>
</dbReference>
<dbReference type="RefSeq" id="XP_017775574.1">
    <property type="nucleotide sequence ID" value="XM_017920085.1"/>
</dbReference>
<proteinExistence type="predicted"/>
<dbReference type="InterPro" id="IPR032728">
    <property type="entry name" value="BBS1_N"/>
</dbReference>
<evidence type="ECO:0000313" key="3">
    <source>
        <dbReference type="Proteomes" id="UP000695000"/>
    </source>
</evidence>
<feature type="domain" description="Bardet-Biedl syndrome 1 protein GAE" evidence="2">
    <location>
        <begin position="477"/>
        <end position="583"/>
    </location>
</feature>
<organism evidence="3 4">
    <name type="scientific">Nicrophorus vespilloides</name>
    <name type="common">Boreal carrion beetle</name>
    <dbReference type="NCBI Taxonomy" id="110193"/>
    <lineage>
        <taxon>Eukaryota</taxon>
        <taxon>Metazoa</taxon>
        <taxon>Ecdysozoa</taxon>
        <taxon>Arthropoda</taxon>
        <taxon>Hexapoda</taxon>
        <taxon>Insecta</taxon>
        <taxon>Pterygota</taxon>
        <taxon>Neoptera</taxon>
        <taxon>Endopterygota</taxon>
        <taxon>Coleoptera</taxon>
        <taxon>Polyphaga</taxon>
        <taxon>Staphyliniformia</taxon>
        <taxon>Silphidae</taxon>
        <taxon>Nicrophorinae</taxon>
        <taxon>Nicrophorus</taxon>
    </lineage>
</organism>
<gene>
    <name evidence="4" type="primary">LOC108561934</name>
</gene>
<evidence type="ECO:0000259" key="1">
    <source>
        <dbReference type="Pfam" id="PF14779"/>
    </source>
</evidence>
<dbReference type="InterPro" id="IPR056419">
    <property type="entry name" value="GAE_BBS1"/>
</dbReference>
<accession>A0ABM1MLX4</accession>
<dbReference type="SUPFAM" id="SSF50978">
    <property type="entry name" value="WD40 repeat-like"/>
    <property type="match status" value="1"/>
</dbReference>
<name>A0ABM1MLX4_NICVS</name>
<sequence>MSRSDLNISRWLDAHSDRGAGLQVLLNGAVLADVAGDGDHRLVVADVKLQPDTRSRLKVYRGTLLTSDQTLPDIPSAVITFYPDNLEPKVPAVGITCGLDLLMYKNNKPYFKFSVPSLPISALEDEVWTKFKHKNEHDLTQLVDSLKTVPYNTLTSRSQKLLLLKPEDAADFVDKFKDKELKRYSPITCATTLQRNSSEWNSVSCPVLATEIGQIYILDPQNLSILHQASVSVSKATPSVIRAIGLFDVEYRILIATREGLVCLLRRGWLEGRNVLQATTYIVDMVIMPADNFIILATMDKTLSCYSKKGSKLWSQELKQQITCLTLVPLKHLSMTLIGVGMKGGSIHLYRTRHFVDYVSIPDTPSSLLFGKMGQEDHVLVTITTSGILDIKILKRTADFNLTQQSTASNPILQNKPLPLPKRSKLFLEQSARERQNPIEMHQHFQQDLIRLRLNAARALVQSQGDQTGVGNDKELIKLSAQVLGLGPKFTLILNLENMNGDKALIDLTMIFHCKSSIYQLSHYVLRIPLVPPGLIYKAEIKVEDVSSDDFQGQNPVQSVKVFCTRGDDTHPILAATINMPPTDLNII</sequence>
<dbReference type="PANTHER" id="PTHR20870:SF0">
    <property type="entry name" value="BARDET-BIEDL SYNDROME 1 PROTEIN"/>
    <property type="match status" value="1"/>
</dbReference>
<dbReference type="GeneID" id="108561934"/>
<dbReference type="PANTHER" id="PTHR20870">
    <property type="entry name" value="BARDET-BIEDL SYNDROME 1 PROTEIN"/>
    <property type="match status" value="1"/>
</dbReference>
<evidence type="ECO:0000313" key="4">
    <source>
        <dbReference type="RefSeq" id="XP_017775574.1"/>
    </source>
</evidence>
<dbReference type="InterPro" id="IPR036322">
    <property type="entry name" value="WD40_repeat_dom_sf"/>
</dbReference>
<dbReference type="Pfam" id="PF14779">
    <property type="entry name" value="BBS1"/>
    <property type="match status" value="1"/>
</dbReference>
<keyword evidence="3" id="KW-1185">Reference proteome</keyword>
<feature type="domain" description="Bardet-Biedl syndrome 1 N-terminal" evidence="1">
    <location>
        <begin position="11"/>
        <end position="266"/>
    </location>
</feature>
<dbReference type="Proteomes" id="UP000695000">
    <property type="component" value="Unplaced"/>
</dbReference>